<feature type="transmembrane region" description="Helical" evidence="16">
    <location>
        <begin position="697"/>
        <end position="718"/>
    </location>
</feature>
<dbReference type="InterPro" id="IPR002165">
    <property type="entry name" value="Plexin_repeat"/>
</dbReference>
<keyword evidence="3" id="KW-0217">Developmental protein</keyword>
<evidence type="ECO:0000256" key="13">
    <source>
        <dbReference type="ARBA" id="ARBA00023319"/>
    </source>
</evidence>
<dbReference type="Pfam" id="PF01403">
    <property type="entry name" value="Sema"/>
    <property type="match status" value="1"/>
</dbReference>
<dbReference type="GO" id="GO:0030335">
    <property type="term" value="P:positive regulation of cell migration"/>
    <property type="evidence" value="ECO:0007669"/>
    <property type="project" value="TreeGrafter"/>
</dbReference>
<dbReference type="SMART" id="SM00630">
    <property type="entry name" value="Sema"/>
    <property type="match status" value="1"/>
</dbReference>
<accession>A0AAV3AK16</accession>
<evidence type="ECO:0000256" key="12">
    <source>
        <dbReference type="ARBA" id="ARBA00023180"/>
    </source>
</evidence>
<evidence type="ECO:0000256" key="15">
    <source>
        <dbReference type="SAM" id="MobiDB-lite"/>
    </source>
</evidence>
<evidence type="ECO:0000256" key="5">
    <source>
        <dbReference type="ARBA" id="ARBA00022692"/>
    </source>
</evidence>
<evidence type="ECO:0000256" key="10">
    <source>
        <dbReference type="ARBA" id="ARBA00023136"/>
    </source>
</evidence>
<evidence type="ECO:0000256" key="16">
    <source>
        <dbReference type="SAM" id="Phobius"/>
    </source>
</evidence>
<dbReference type="Pfam" id="PF01437">
    <property type="entry name" value="PSI"/>
    <property type="match status" value="1"/>
</dbReference>
<comment type="similarity">
    <text evidence="2">Belongs to the semaphorin family.</text>
</comment>
<dbReference type="InterPro" id="IPR003599">
    <property type="entry name" value="Ig_sub"/>
</dbReference>
<evidence type="ECO:0000259" key="17">
    <source>
        <dbReference type="PROSITE" id="PS50835"/>
    </source>
</evidence>
<dbReference type="InterPro" id="IPR015943">
    <property type="entry name" value="WD40/YVTN_repeat-like_dom_sf"/>
</dbReference>
<evidence type="ECO:0000256" key="3">
    <source>
        <dbReference type="ARBA" id="ARBA00022473"/>
    </source>
</evidence>
<dbReference type="GO" id="GO:0071526">
    <property type="term" value="P:semaphorin-plexin signaling pathway"/>
    <property type="evidence" value="ECO:0007669"/>
    <property type="project" value="TreeGrafter"/>
</dbReference>
<dbReference type="GO" id="GO:0005886">
    <property type="term" value="C:plasma membrane"/>
    <property type="evidence" value="ECO:0007669"/>
    <property type="project" value="TreeGrafter"/>
</dbReference>
<dbReference type="SUPFAM" id="SSF101912">
    <property type="entry name" value="Sema domain"/>
    <property type="match status" value="1"/>
</dbReference>
<evidence type="ECO:0000256" key="1">
    <source>
        <dbReference type="ARBA" id="ARBA00004479"/>
    </source>
</evidence>
<keyword evidence="6" id="KW-0732">Signal</keyword>
<keyword evidence="12" id="KW-0325">Glycoprotein</keyword>
<keyword evidence="5 16" id="KW-0812">Transmembrane</keyword>
<dbReference type="InterPro" id="IPR007110">
    <property type="entry name" value="Ig-like_dom"/>
</dbReference>
<gene>
    <name evidence="19" type="ORF">GDO54_013477</name>
</gene>
<dbReference type="Pfam" id="PF13895">
    <property type="entry name" value="Ig_2"/>
    <property type="match status" value="1"/>
</dbReference>
<evidence type="ECO:0000256" key="14">
    <source>
        <dbReference type="PROSITE-ProRule" id="PRU00352"/>
    </source>
</evidence>
<keyword evidence="10 16" id="KW-0472">Membrane</keyword>
<dbReference type="GO" id="GO:0000122">
    <property type="term" value="P:negative regulation of transcription by RNA polymerase II"/>
    <property type="evidence" value="ECO:0007669"/>
    <property type="project" value="TreeGrafter"/>
</dbReference>
<dbReference type="PANTHER" id="PTHR11036:SF18">
    <property type="entry name" value="SEMAPHORIN-4D"/>
    <property type="match status" value="1"/>
</dbReference>
<dbReference type="SUPFAM" id="SSF103575">
    <property type="entry name" value="Plexin repeat"/>
    <property type="match status" value="1"/>
</dbReference>
<dbReference type="SMART" id="SM00423">
    <property type="entry name" value="PSI"/>
    <property type="match status" value="1"/>
</dbReference>
<dbReference type="InterPro" id="IPR036352">
    <property type="entry name" value="Semap_dom_sf"/>
</dbReference>
<dbReference type="PROSITE" id="PS51004">
    <property type="entry name" value="SEMA"/>
    <property type="match status" value="1"/>
</dbReference>
<feature type="domain" description="Ig-like" evidence="17">
    <location>
        <begin position="511"/>
        <end position="582"/>
    </location>
</feature>
<dbReference type="AlphaFoldDB" id="A0AAV3AK16"/>
<dbReference type="GO" id="GO:0005615">
    <property type="term" value="C:extracellular space"/>
    <property type="evidence" value="ECO:0007669"/>
    <property type="project" value="TreeGrafter"/>
</dbReference>
<dbReference type="FunFam" id="2.130.10.10:FF:000033">
    <property type="entry name" value="Semaphorin 4B"/>
    <property type="match status" value="1"/>
</dbReference>
<dbReference type="Gene3D" id="2.60.40.10">
    <property type="entry name" value="Immunoglobulins"/>
    <property type="match status" value="1"/>
</dbReference>
<evidence type="ECO:0000256" key="7">
    <source>
        <dbReference type="ARBA" id="ARBA00022782"/>
    </source>
</evidence>
<evidence type="ECO:0000313" key="19">
    <source>
        <dbReference type="EMBL" id="DBA22448.1"/>
    </source>
</evidence>
<evidence type="ECO:0000259" key="18">
    <source>
        <dbReference type="PROSITE" id="PS51004"/>
    </source>
</evidence>
<dbReference type="PANTHER" id="PTHR11036">
    <property type="entry name" value="SEMAPHORIN"/>
    <property type="match status" value="1"/>
</dbReference>
<organism evidence="19 20">
    <name type="scientific">Pyxicephalus adspersus</name>
    <name type="common">African bullfrog</name>
    <dbReference type="NCBI Taxonomy" id="30357"/>
    <lineage>
        <taxon>Eukaryota</taxon>
        <taxon>Metazoa</taxon>
        <taxon>Chordata</taxon>
        <taxon>Craniata</taxon>
        <taxon>Vertebrata</taxon>
        <taxon>Euteleostomi</taxon>
        <taxon>Amphibia</taxon>
        <taxon>Batrachia</taxon>
        <taxon>Anura</taxon>
        <taxon>Neobatrachia</taxon>
        <taxon>Ranoidea</taxon>
        <taxon>Pyxicephalidae</taxon>
        <taxon>Pyxicephalinae</taxon>
        <taxon>Pyxicephalus</taxon>
    </lineage>
</organism>
<dbReference type="EMBL" id="DYDO01000006">
    <property type="protein sequence ID" value="DBA22448.1"/>
    <property type="molecule type" value="Genomic_DNA"/>
</dbReference>
<evidence type="ECO:0000256" key="11">
    <source>
        <dbReference type="ARBA" id="ARBA00023157"/>
    </source>
</evidence>
<comment type="caution">
    <text evidence="19">The sequence shown here is derived from an EMBL/GenBank/DDBJ whole genome shotgun (WGS) entry which is preliminary data.</text>
</comment>
<keyword evidence="20" id="KW-1185">Reference proteome</keyword>
<dbReference type="Proteomes" id="UP001181693">
    <property type="component" value="Unassembled WGS sequence"/>
</dbReference>
<proteinExistence type="inferred from homology"/>
<evidence type="ECO:0000256" key="4">
    <source>
        <dbReference type="ARBA" id="ARBA00022553"/>
    </source>
</evidence>
<dbReference type="InterPro" id="IPR001627">
    <property type="entry name" value="Semap_dom"/>
</dbReference>
<feature type="region of interest" description="Disordered" evidence="15">
    <location>
        <begin position="777"/>
        <end position="811"/>
    </location>
</feature>
<feature type="domain" description="Sema" evidence="18">
    <location>
        <begin position="1"/>
        <end position="457"/>
    </location>
</feature>
<reference evidence="19" key="1">
    <citation type="thesis" date="2020" institute="ProQuest LLC" country="789 East Eisenhower Parkway, Ann Arbor, MI, USA">
        <title>Comparative Genomics and Chromosome Evolution.</title>
        <authorList>
            <person name="Mudd A.B."/>
        </authorList>
    </citation>
    <scope>NUCLEOTIDE SEQUENCE</scope>
    <source>
        <strain evidence="19">1538</strain>
        <tissue evidence="19">Blood</tissue>
    </source>
</reference>
<sequence>MQGVYNYSTLLLSEDKDVLYIGAREVIFAVNSLNISEKIHEAYWKATEEKSKECARKGKSRQTECLNYIRVLQPLNENTLYVCGTNAFNPYCDYLELGSFQLMGKNEDGKGRCPFDPAQSYTSVMVDGELYSGTSFTFLGSEPIICRHSQHGLLRTEYAVPWLNEPRFVHSDVIRAPVNNPDGDDDKVYFFFTEVSVEYEFFNKLLIPRIARVCKGDQGGLRTLQKKWTTFLKARLICHSSENNMIFNVINDVFILKSPDLQEPVIYGVFTSHLNNVGMSAVCVYSVSAVEDVFSKGKYMQSATVEQAHTKWVQFNGEVPKPRPGTCINNEAKAMNYTSSLNLPEKTLQFVKDHPLMDDSVTPLGKKPRLVLQNVTYTQIVVDQVKVLDGNTYDVMFLSTDKGILHKAISRDTEMRVIEELVLFPDHQAVQTLILSNKQNKRYIYAGSNGEVIQSPVAFCEKFTSCAECVLTRDPYCAWHPIKNSCVEILLKADTDRSLIQSLNGDSSQCPDSADKGIQESKRYTVKAGSTVEMKCSYKSNLASVVWTFNNEIFSVAPPKYIVNNALIILNVTESDAGTYQCWSHELVMNKVFSQLVIKHVLEIEKTPPPMASTTPPPLTRMEGIMETTRFYVVKKEKTTKMSTSPSTTPIVTTSVGGVTFLTNKMTTPTISVEEVFSSLPNVEKALYLTNNNDCSLLIILVIVFFLLFVILLTYNCYKGFLPDACLKYRSALLSGKKKSPPSLKDCEQGLKETLVEKTCTENQCTGTVKPTNDTGYETDADCGNGNITHKEDETTEEKEKDQPFDVKSSSPIPFPSSATFFVSSMASELHPSLSSMQPEVLSSADRDVLRLLPPFLSDQGQIVHVHGTLHLFCHATGK</sequence>
<keyword evidence="4" id="KW-0597">Phosphoprotein</keyword>
<dbReference type="GO" id="GO:0030215">
    <property type="term" value="F:semaphorin receptor binding"/>
    <property type="evidence" value="ECO:0007669"/>
    <property type="project" value="InterPro"/>
</dbReference>
<evidence type="ECO:0000256" key="6">
    <source>
        <dbReference type="ARBA" id="ARBA00022729"/>
    </source>
</evidence>
<dbReference type="PROSITE" id="PS50835">
    <property type="entry name" value="IG_LIKE"/>
    <property type="match status" value="1"/>
</dbReference>
<keyword evidence="13" id="KW-0393">Immunoglobulin domain</keyword>
<dbReference type="GO" id="GO:0007411">
    <property type="term" value="P:axon guidance"/>
    <property type="evidence" value="ECO:0007669"/>
    <property type="project" value="TreeGrafter"/>
</dbReference>
<dbReference type="InterPro" id="IPR013783">
    <property type="entry name" value="Ig-like_fold"/>
</dbReference>
<evidence type="ECO:0000313" key="20">
    <source>
        <dbReference type="Proteomes" id="UP001181693"/>
    </source>
</evidence>
<evidence type="ECO:0000256" key="2">
    <source>
        <dbReference type="ARBA" id="ARBA00009492"/>
    </source>
</evidence>
<keyword evidence="7" id="KW-0221">Differentiation</keyword>
<comment type="subcellular location">
    <subcellularLocation>
        <location evidence="1">Membrane</location>
        <topology evidence="1">Single-pass type I membrane protein</topology>
    </subcellularLocation>
</comment>
<dbReference type="Gene3D" id="2.130.10.10">
    <property type="entry name" value="YVTN repeat-like/Quinoprotein amine dehydrogenase"/>
    <property type="match status" value="1"/>
</dbReference>
<keyword evidence="9 16" id="KW-1133">Transmembrane helix</keyword>
<evidence type="ECO:0000256" key="9">
    <source>
        <dbReference type="ARBA" id="ARBA00022989"/>
    </source>
</evidence>
<name>A0AAV3AK16_PYXAD</name>
<protein>
    <recommendedName>
        <fullName evidence="21">Semaphorin-4D</fullName>
    </recommendedName>
</protein>
<dbReference type="InterPro" id="IPR016201">
    <property type="entry name" value="PSI"/>
</dbReference>
<dbReference type="SMART" id="SM00409">
    <property type="entry name" value="IG"/>
    <property type="match status" value="1"/>
</dbReference>
<dbReference type="InterPro" id="IPR027231">
    <property type="entry name" value="Semaphorin"/>
</dbReference>
<comment type="caution">
    <text evidence="14">Lacks conserved residue(s) required for the propagation of feature annotation.</text>
</comment>
<dbReference type="InterPro" id="IPR036179">
    <property type="entry name" value="Ig-like_dom_sf"/>
</dbReference>
<keyword evidence="11" id="KW-1015">Disulfide bond</keyword>
<dbReference type="GO" id="GO:0001755">
    <property type="term" value="P:neural crest cell migration"/>
    <property type="evidence" value="ECO:0007669"/>
    <property type="project" value="TreeGrafter"/>
</dbReference>
<dbReference type="GO" id="GO:0043931">
    <property type="term" value="P:ossification involved in bone maturation"/>
    <property type="evidence" value="ECO:0007669"/>
    <property type="project" value="TreeGrafter"/>
</dbReference>
<dbReference type="SUPFAM" id="SSF48726">
    <property type="entry name" value="Immunoglobulin"/>
    <property type="match status" value="1"/>
</dbReference>
<keyword evidence="8" id="KW-0524">Neurogenesis</keyword>
<evidence type="ECO:0008006" key="21">
    <source>
        <dbReference type="Google" id="ProtNLM"/>
    </source>
</evidence>
<dbReference type="GO" id="GO:0045499">
    <property type="term" value="F:chemorepellent activity"/>
    <property type="evidence" value="ECO:0007669"/>
    <property type="project" value="TreeGrafter"/>
</dbReference>
<feature type="compositionally biased region" description="Basic and acidic residues" evidence="15">
    <location>
        <begin position="789"/>
        <end position="805"/>
    </location>
</feature>
<dbReference type="Gene3D" id="3.30.1680.10">
    <property type="entry name" value="ligand-binding face of the semaphorins, domain 2"/>
    <property type="match status" value="1"/>
</dbReference>
<evidence type="ECO:0000256" key="8">
    <source>
        <dbReference type="ARBA" id="ARBA00022902"/>
    </source>
</evidence>